<organism evidence="9 10">
    <name type="scientific">Glossina fuscipes</name>
    <dbReference type="NCBI Taxonomy" id="7396"/>
    <lineage>
        <taxon>Eukaryota</taxon>
        <taxon>Metazoa</taxon>
        <taxon>Ecdysozoa</taxon>
        <taxon>Arthropoda</taxon>
        <taxon>Hexapoda</taxon>
        <taxon>Insecta</taxon>
        <taxon>Pterygota</taxon>
        <taxon>Neoptera</taxon>
        <taxon>Endopterygota</taxon>
        <taxon>Diptera</taxon>
        <taxon>Brachycera</taxon>
        <taxon>Muscomorpha</taxon>
        <taxon>Hippoboscoidea</taxon>
        <taxon>Glossinidae</taxon>
        <taxon>Glossina</taxon>
    </lineage>
</organism>
<dbReference type="GO" id="GO:0006508">
    <property type="term" value="P:proteolysis"/>
    <property type="evidence" value="ECO:0007669"/>
    <property type="project" value="InterPro"/>
</dbReference>
<evidence type="ECO:0000313" key="10">
    <source>
        <dbReference type="RefSeq" id="XP_037899720.1"/>
    </source>
</evidence>
<dbReference type="FunFam" id="1.10.340.70:FF:000001">
    <property type="entry name" value="Retrovirus-related Pol polyprotein from transposon gypsy-like Protein"/>
    <property type="match status" value="1"/>
</dbReference>
<evidence type="ECO:0000256" key="2">
    <source>
        <dbReference type="ARBA" id="ARBA00022679"/>
    </source>
</evidence>
<keyword evidence="5" id="KW-0255">Endonuclease</keyword>
<dbReference type="GO" id="GO:0003676">
    <property type="term" value="F:nucleic acid binding"/>
    <property type="evidence" value="ECO:0007669"/>
    <property type="project" value="InterPro"/>
</dbReference>
<dbReference type="CDD" id="cd01647">
    <property type="entry name" value="RT_LTR"/>
    <property type="match status" value="1"/>
</dbReference>
<dbReference type="Gene3D" id="3.10.10.10">
    <property type="entry name" value="HIV Type 1 Reverse Transcriptase, subunit A, domain 1"/>
    <property type="match status" value="1"/>
</dbReference>
<dbReference type="Gene3D" id="2.40.70.10">
    <property type="entry name" value="Acid Proteases"/>
    <property type="match status" value="1"/>
</dbReference>
<dbReference type="InterPro" id="IPR021109">
    <property type="entry name" value="Peptidase_aspartic_dom_sf"/>
</dbReference>
<dbReference type="PROSITE" id="PS50878">
    <property type="entry name" value="RT_POL"/>
    <property type="match status" value="1"/>
</dbReference>
<dbReference type="InterPro" id="IPR036397">
    <property type="entry name" value="RNaseH_sf"/>
</dbReference>
<evidence type="ECO:0000256" key="7">
    <source>
        <dbReference type="ARBA" id="ARBA00022918"/>
    </source>
</evidence>
<dbReference type="GeneID" id="119644257"/>
<dbReference type="InterPro" id="IPR000477">
    <property type="entry name" value="RT_dom"/>
</dbReference>
<keyword evidence="4" id="KW-0540">Nuclease</keyword>
<dbReference type="Pfam" id="PF13975">
    <property type="entry name" value="gag-asp_proteas"/>
    <property type="match status" value="1"/>
</dbReference>
<reference evidence="10" key="1">
    <citation type="submission" date="2025-08" db="UniProtKB">
        <authorList>
            <consortium name="RefSeq"/>
        </authorList>
    </citation>
    <scope>IDENTIFICATION</scope>
    <source>
        <tissue evidence="10">Whole body pupa</tissue>
    </source>
</reference>
<gene>
    <name evidence="10" type="primary">LOC119644257</name>
</gene>
<evidence type="ECO:0000256" key="6">
    <source>
        <dbReference type="ARBA" id="ARBA00022801"/>
    </source>
</evidence>
<dbReference type="Gene3D" id="3.30.70.270">
    <property type="match status" value="1"/>
</dbReference>
<accession>A0A9C6E0T6</accession>
<dbReference type="InterPro" id="IPR043128">
    <property type="entry name" value="Rev_trsase/Diguanyl_cyclase"/>
</dbReference>
<dbReference type="InterPro" id="IPR001969">
    <property type="entry name" value="Aspartic_peptidase_AS"/>
</dbReference>
<dbReference type="PROSITE" id="PS00141">
    <property type="entry name" value="ASP_PROTEASE"/>
    <property type="match status" value="1"/>
</dbReference>
<proteinExistence type="predicted"/>
<feature type="domain" description="Reverse transcriptase" evidence="8">
    <location>
        <begin position="215"/>
        <end position="402"/>
    </location>
</feature>
<evidence type="ECO:0000256" key="3">
    <source>
        <dbReference type="ARBA" id="ARBA00022695"/>
    </source>
</evidence>
<dbReference type="AlphaFoldDB" id="A0A9C6E0T6"/>
<dbReference type="InterPro" id="IPR050951">
    <property type="entry name" value="Retrovirus_Pol_polyprotein"/>
</dbReference>
<dbReference type="CDD" id="cd00303">
    <property type="entry name" value="retropepsin_like"/>
    <property type="match status" value="1"/>
</dbReference>
<sequence length="811" mass="93320">MKKYWRSLKQLKFKLLSSIISNPTDIRPYARVTVFDEQVDGLLDTGASISCVGNALAERILQMNIPFKKMSSTVRTADGKQQKIVGSLKTLIKFKGIENSIELFIIPSLSQSLYLGIDFWKSFNLLPDFSLFSISDTEFKEKNQEAKFCKLDAAQKSSLQDVIKLFPSFAKEGLGKTKLIAHSIDVGNCRPIKQRHYPVSPVIEKMIYEELDRMLNLGVIEESLSPWSSPVVLVRKPGKNRLCLDSRKVNMVTVKDAYPLPFIDGILSRLPKAKFITGLDLKDAFWQISLDAESKEKTAFTVPGRPLYQFTIMAFGLCNAPQTMSSLMDKVIPNELKTEVFVYLDDLLIVSNEFVHHLEVLKLIAKRFRETGLTINVEKRTKRKFLWTSEAQKAFDVLKTKLSTAPVLHSPDFSMNEEGDELPIAFMSKKLNKAQRNYTVTEQECLAASDWSLKLQAFNFKIIHRKDHEIFVDLESPYFESNEYLNLIKEFQENLSSFPDIKITEGRIYRRSNSIHNDALHDEFSWKLWLPREMTNEALWRAHADCLAAHAGMNKTLENLRKYYYWSGMVISVRDFINSCEACKVNKHPNQILRPPMGKMADTDRFLERLYVDFVGPYPRSRRGNIGILVVLDQFSKFPFIKPVKRLNTEVAYQKNWDEELSGIACALRSSIHSATGKEPYYVVFGQHMVTNGKAYSLSRKLKLLDDHSLRLSREDSVQLTSRLTKHRRAKQFNRNEKSYNLRSTVVNFVEGQEVNRRNFKQSSFVKCYNAKLEPVFVKARIRKKIGNSCYELEDLQGNVVGIYHAKDINQ</sequence>
<dbReference type="Pfam" id="PF17921">
    <property type="entry name" value="Integrase_H2C2"/>
    <property type="match status" value="1"/>
</dbReference>
<name>A0A9C6E0T6_9MUSC</name>
<keyword evidence="3" id="KW-0548">Nucleotidyltransferase</keyword>
<evidence type="ECO:0000256" key="5">
    <source>
        <dbReference type="ARBA" id="ARBA00022759"/>
    </source>
</evidence>
<dbReference type="SUPFAM" id="SSF50630">
    <property type="entry name" value="Acid proteases"/>
    <property type="match status" value="1"/>
</dbReference>
<dbReference type="RefSeq" id="XP_037899720.1">
    <property type="nucleotide sequence ID" value="XM_038043792.1"/>
</dbReference>
<dbReference type="Proteomes" id="UP000092443">
    <property type="component" value="Unplaced"/>
</dbReference>
<dbReference type="PANTHER" id="PTHR37984:SF5">
    <property type="entry name" value="PROTEIN NYNRIN-LIKE"/>
    <property type="match status" value="1"/>
</dbReference>
<dbReference type="InterPro" id="IPR043502">
    <property type="entry name" value="DNA/RNA_pol_sf"/>
</dbReference>
<protein>
    <recommendedName>
        <fullName evidence="1">RNA-directed DNA polymerase</fullName>
        <ecNumber evidence="1">2.7.7.49</ecNumber>
    </recommendedName>
</protein>
<dbReference type="KEGG" id="gfs:119644257"/>
<dbReference type="GO" id="GO:0004190">
    <property type="term" value="F:aspartic-type endopeptidase activity"/>
    <property type="evidence" value="ECO:0007669"/>
    <property type="project" value="InterPro"/>
</dbReference>
<evidence type="ECO:0000259" key="8">
    <source>
        <dbReference type="PROSITE" id="PS50878"/>
    </source>
</evidence>
<dbReference type="InterPro" id="IPR041588">
    <property type="entry name" value="Integrase_H2C2"/>
</dbReference>
<evidence type="ECO:0000256" key="4">
    <source>
        <dbReference type="ARBA" id="ARBA00022722"/>
    </source>
</evidence>
<keyword evidence="2" id="KW-0808">Transferase</keyword>
<dbReference type="Pfam" id="PF17917">
    <property type="entry name" value="RT_RNaseH"/>
    <property type="match status" value="1"/>
</dbReference>
<keyword evidence="7" id="KW-0695">RNA-directed DNA polymerase</keyword>
<dbReference type="EC" id="2.7.7.49" evidence="1"/>
<evidence type="ECO:0000256" key="1">
    <source>
        <dbReference type="ARBA" id="ARBA00012493"/>
    </source>
</evidence>
<dbReference type="InterPro" id="IPR041373">
    <property type="entry name" value="RT_RNaseH"/>
</dbReference>
<dbReference type="Gene3D" id="1.10.340.70">
    <property type="match status" value="1"/>
</dbReference>
<dbReference type="GO" id="GO:0003964">
    <property type="term" value="F:RNA-directed DNA polymerase activity"/>
    <property type="evidence" value="ECO:0007669"/>
    <property type="project" value="UniProtKB-KW"/>
</dbReference>
<dbReference type="PANTHER" id="PTHR37984">
    <property type="entry name" value="PROTEIN CBG26694"/>
    <property type="match status" value="1"/>
</dbReference>
<keyword evidence="9" id="KW-1185">Reference proteome</keyword>
<dbReference type="SUPFAM" id="SSF56672">
    <property type="entry name" value="DNA/RNA polymerases"/>
    <property type="match status" value="1"/>
</dbReference>
<evidence type="ECO:0000313" key="9">
    <source>
        <dbReference type="Proteomes" id="UP000092443"/>
    </source>
</evidence>
<dbReference type="GO" id="GO:0004519">
    <property type="term" value="F:endonuclease activity"/>
    <property type="evidence" value="ECO:0007669"/>
    <property type="project" value="UniProtKB-KW"/>
</dbReference>
<dbReference type="Pfam" id="PF00078">
    <property type="entry name" value="RVT_1"/>
    <property type="match status" value="1"/>
</dbReference>
<dbReference type="Gene3D" id="3.30.420.10">
    <property type="entry name" value="Ribonuclease H-like superfamily/Ribonuclease H"/>
    <property type="match status" value="1"/>
</dbReference>
<keyword evidence="6" id="KW-0378">Hydrolase</keyword>